<keyword evidence="2" id="KW-0614">Plasmid</keyword>
<dbReference type="Proteomes" id="UP000182306">
    <property type="component" value="Plasmid C"/>
</dbReference>
<reference evidence="2 3" key="1">
    <citation type="submission" date="2015-10" db="EMBL/GenBank/DDBJ databases">
        <title>Genomic differences between typical nodule nitrogen-fixing rhizobial strains and those coming from bean seeds.</title>
        <authorList>
            <person name="Peralta H."/>
            <person name="Aguilar-Vera A."/>
            <person name="Diaz R."/>
            <person name="Mora Y."/>
            <person name="Martinez-Batallar G."/>
            <person name="Salazar E."/>
            <person name="Vargas-Lagunas C."/>
            <person name="Encarnacion S."/>
            <person name="Girard L."/>
            <person name="Mora J."/>
        </authorList>
    </citation>
    <scope>NUCLEOTIDE SEQUENCE [LARGE SCALE GENOMIC DNA]</scope>
    <source>
        <strain evidence="2 3">CFNEI 73</strain>
        <plasmid evidence="2 3">C</plasmid>
    </source>
</reference>
<name>A0A1L3LZ15_9HYPH</name>
<evidence type="ECO:0000313" key="2">
    <source>
        <dbReference type="EMBL" id="APG95342.1"/>
    </source>
</evidence>
<organism evidence="2 3">
    <name type="scientific">Sinorhizobium americanum</name>
    <dbReference type="NCBI Taxonomy" id="194963"/>
    <lineage>
        <taxon>Bacteria</taxon>
        <taxon>Pseudomonadati</taxon>
        <taxon>Pseudomonadota</taxon>
        <taxon>Alphaproteobacteria</taxon>
        <taxon>Hyphomicrobiales</taxon>
        <taxon>Rhizobiaceae</taxon>
        <taxon>Sinorhizobium/Ensifer group</taxon>
        <taxon>Sinorhizobium</taxon>
    </lineage>
</organism>
<accession>A0A1L3LZ15</accession>
<evidence type="ECO:0000256" key="1">
    <source>
        <dbReference type="SAM" id="MobiDB-lite"/>
    </source>
</evidence>
<dbReference type="EMBL" id="CP013110">
    <property type="protein sequence ID" value="APG95342.1"/>
    <property type="molecule type" value="Genomic_DNA"/>
</dbReference>
<gene>
    <name evidence="2" type="ORF">SAMCFNEI73_pC1638</name>
</gene>
<feature type="region of interest" description="Disordered" evidence="1">
    <location>
        <begin position="38"/>
        <end position="57"/>
    </location>
</feature>
<sequence length="116" mass="12293">MPPILALNETLHPDPRSTGITLSYQHVSTQARTIARVRPVARSRQQQRRVEPQGRIEGCPQDSAVAQAVGKACPPAAAPARNSGPASLAAGLLTGGWSGPSVVLEKIEYGRLNCFI</sequence>
<keyword evidence="3" id="KW-1185">Reference proteome</keyword>
<evidence type="ECO:0000313" key="3">
    <source>
        <dbReference type="Proteomes" id="UP000182306"/>
    </source>
</evidence>
<geneLocation type="plasmid" evidence="2 3">
    <name>C</name>
</geneLocation>
<protein>
    <submittedName>
        <fullName evidence="2">Uncharacterized protein</fullName>
    </submittedName>
</protein>
<dbReference type="AlphaFoldDB" id="A0A1L3LZ15"/>
<proteinExistence type="predicted"/>
<dbReference type="KEGG" id="same:SAMCFNEI73_pC1638"/>